<dbReference type="OrthoDB" id="362021at2759"/>
<dbReference type="Pfam" id="PF05786">
    <property type="entry name" value="Cnd2"/>
    <property type="match status" value="1"/>
</dbReference>
<evidence type="ECO:0000313" key="12">
    <source>
        <dbReference type="Proteomes" id="UP000673691"/>
    </source>
</evidence>
<organism evidence="11 12">
    <name type="scientific">Olpidium bornovanus</name>
    <dbReference type="NCBI Taxonomy" id="278681"/>
    <lineage>
        <taxon>Eukaryota</taxon>
        <taxon>Fungi</taxon>
        <taxon>Fungi incertae sedis</taxon>
        <taxon>Olpidiomycota</taxon>
        <taxon>Olpidiomycotina</taxon>
        <taxon>Olpidiomycetes</taxon>
        <taxon>Olpidiales</taxon>
        <taxon>Olpidiaceae</taxon>
        <taxon>Olpidium</taxon>
    </lineage>
</organism>
<evidence type="ECO:0000256" key="9">
    <source>
        <dbReference type="ARBA" id="ARBA00023067"/>
    </source>
</evidence>
<dbReference type="GO" id="GO:0007076">
    <property type="term" value="P:mitotic chromosome condensation"/>
    <property type="evidence" value="ECO:0007669"/>
    <property type="project" value="InterPro"/>
</dbReference>
<dbReference type="EMBL" id="JAEFCI010010497">
    <property type="protein sequence ID" value="KAG5457175.1"/>
    <property type="molecule type" value="Genomic_DNA"/>
</dbReference>
<keyword evidence="6" id="KW-0963">Cytoplasm</keyword>
<accession>A0A8H8DG29</accession>
<evidence type="ECO:0000256" key="8">
    <source>
        <dbReference type="ARBA" id="ARBA00022776"/>
    </source>
</evidence>
<dbReference type="GO" id="GO:0000796">
    <property type="term" value="C:condensin complex"/>
    <property type="evidence" value="ECO:0007669"/>
    <property type="project" value="InterPro"/>
</dbReference>
<evidence type="ECO:0000256" key="1">
    <source>
        <dbReference type="ARBA" id="ARBA00004286"/>
    </source>
</evidence>
<evidence type="ECO:0000256" key="3">
    <source>
        <dbReference type="ARBA" id="ARBA00009471"/>
    </source>
</evidence>
<dbReference type="GO" id="GO:0051301">
    <property type="term" value="P:cell division"/>
    <property type="evidence" value="ECO:0007669"/>
    <property type="project" value="UniProtKB-KW"/>
</dbReference>
<evidence type="ECO:0000256" key="10">
    <source>
        <dbReference type="ARBA" id="ARBA00023306"/>
    </source>
</evidence>
<evidence type="ECO:0000256" key="4">
    <source>
        <dbReference type="ARBA" id="ARBA00016065"/>
    </source>
</evidence>
<dbReference type="GO" id="GO:0003682">
    <property type="term" value="F:chromatin binding"/>
    <property type="evidence" value="ECO:0007669"/>
    <property type="project" value="TreeGrafter"/>
</dbReference>
<evidence type="ECO:0000256" key="7">
    <source>
        <dbReference type="ARBA" id="ARBA00022618"/>
    </source>
</evidence>
<gene>
    <name evidence="11" type="ORF">BJ554DRAFT_2877</name>
</gene>
<dbReference type="PANTHER" id="PTHR13108:SF9">
    <property type="entry name" value="CONDENSIN COMPLEX SUBUNIT 2"/>
    <property type="match status" value="1"/>
</dbReference>
<dbReference type="Proteomes" id="UP000673691">
    <property type="component" value="Unassembled WGS sequence"/>
</dbReference>
<keyword evidence="9" id="KW-0226">DNA condensation</keyword>
<evidence type="ECO:0000256" key="5">
    <source>
        <dbReference type="ARBA" id="ARBA00022454"/>
    </source>
</evidence>
<keyword evidence="5" id="KW-0158">Chromosome</keyword>
<dbReference type="PANTHER" id="PTHR13108">
    <property type="entry name" value="CONDENSIN COMPLEX SUBUNIT 2"/>
    <property type="match status" value="1"/>
</dbReference>
<comment type="subcellular location">
    <subcellularLocation>
        <location evidence="1">Chromosome</location>
    </subcellularLocation>
    <subcellularLocation>
        <location evidence="2">Cytoplasm</location>
    </subcellularLocation>
</comment>
<evidence type="ECO:0000256" key="6">
    <source>
        <dbReference type="ARBA" id="ARBA00022490"/>
    </source>
</evidence>
<keyword evidence="10" id="KW-0131">Cell cycle</keyword>
<keyword evidence="8" id="KW-0498">Mitosis</keyword>
<proteinExistence type="inferred from homology"/>
<dbReference type="InterPro" id="IPR022816">
    <property type="entry name" value="Condensin_barren_su2"/>
</dbReference>
<comment type="similarity">
    <text evidence="3">Belongs to the CND2 (condensin subunit 2) family.</text>
</comment>
<keyword evidence="7" id="KW-0132">Cell division</keyword>
<evidence type="ECO:0000256" key="2">
    <source>
        <dbReference type="ARBA" id="ARBA00004496"/>
    </source>
</evidence>
<comment type="caution">
    <text evidence="11">The sequence shown here is derived from an EMBL/GenBank/DDBJ whole genome shotgun (WGS) entry which is preliminary data.</text>
</comment>
<dbReference type="AlphaFoldDB" id="A0A8H8DG29"/>
<keyword evidence="12" id="KW-1185">Reference proteome</keyword>
<dbReference type="GO" id="GO:0005737">
    <property type="term" value="C:cytoplasm"/>
    <property type="evidence" value="ECO:0007669"/>
    <property type="project" value="UniProtKB-SubCell"/>
</dbReference>
<protein>
    <recommendedName>
        <fullName evidence="4">Condensin complex subunit 2</fullName>
    </recommendedName>
</protein>
<reference evidence="11 12" key="1">
    <citation type="journal article" name="Sci. Rep.">
        <title>Genome-scale phylogenetic analyses confirm Olpidium as the closest living zoosporic fungus to the non-flagellated, terrestrial fungi.</title>
        <authorList>
            <person name="Chang Y."/>
            <person name="Rochon D."/>
            <person name="Sekimoto S."/>
            <person name="Wang Y."/>
            <person name="Chovatia M."/>
            <person name="Sandor L."/>
            <person name="Salamov A."/>
            <person name="Grigoriev I.V."/>
            <person name="Stajich J.E."/>
            <person name="Spatafora J.W."/>
        </authorList>
    </citation>
    <scope>NUCLEOTIDE SEQUENCE [LARGE SCALE GENOMIC DNA]</scope>
    <source>
        <strain evidence="11">S191</strain>
    </source>
</reference>
<name>A0A8H8DG29_9FUNG</name>
<evidence type="ECO:0000313" key="11">
    <source>
        <dbReference type="EMBL" id="KAG5457175.1"/>
    </source>
</evidence>
<sequence>MLLRVHFLQATRRNEKTLAKPESITADKIGTLEFSVDPLFKKTSADFDEGGAGGLLLNHLHMQRDGKIIFGACDALLDCEDEDEVNYSPAAIPQDSVDVNYLKCNLVSRTFPFLADVLSRDNKVENSPRYASLLDSIFDREICPTFASFSFGSNAQAFYIGPSTIIGRADAAQDSSFMGDDDCNPFEDQEDRDHDSFLMATSAARFDTEAVSDEDDEVDFADGNVGSVLLPGSDCRTSAATRMVNSLIAARQNGDICAYFDLVATKNWAGPENWKIRRIAKSEVMM</sequence>